<evidence type="ECO:0000313" key="3">
    <source>
        <dbReference type="Proteomes" id="UP001519460"/>
    </source>
</evidence>
<proteinExistence type="predicted"/>
<gene>
    <name evidence="2" type="ORF">BaRGS_00000870</name>
</gene>
<sequence length="124" mass="13717">NKECEDQFNRDLSTFHLISRDCQYGYFSGTHCIKLKGIKEDGTHILVRHCSDSDWGKNCGDIRWNSGEPGKDEEKIYGCLVTCDYDGCNSAPGPTTRMGASGLTLLLLCLSLTVLTALGVFYRA</sequence>
<organism evidence="2 3">
    <name type="scientific">Batillaria attramentaria</name>
    <dbReference type="NCBI Taxonomy" id="370345"/>
    <lineage>
        <taxon>Eukaryota</taxon>
        <taxon>Metazoa</taxon>
        <taxon>Spiralia</taxon>
        <taxon>Lophotrochozoa</taxon>
        <taxon>Mollusca</taxon>
        <taxon>Gastropoda</taxon>
        <taxon>Caenogastropoda</taxon>
        <taxon>Sorbeoconcha</taxon>
        <taxon>Cerithioidea</taxon>
        <taxon>Batillariidae</taxon>
        <taxon>Batillaria</taxon>
    </lineage>
</organism>
<dbReference type="EMBL" id="JACVVK020000003">
    <property type="protein sequence ID" value="KAK7507905.1"/>
    <property type="molecule type" value="Genomic_DNA"/>
</dbReference>
<dbReference type="Proteomes" id="UP001519460">
    <property type="component" value="Unassembled WGS sequence"/>
</dbReference>
<protein>
    <recommendedName>
        <fullName evidence="4">Protein sleepless</fullName>
    </recommendedName>
</protein>
<feature type="transmembrane region" description="Helical" evidence="1">
    <location>
        <begin position="103"/>
        <end position="122"/>
    </location>
</feature>
<evidence type="ECO:0000256" key="1">
    <source>
        <dbReference type="SAM" id="Phobius"/>
    </source>
</evidence>
<keyword evidence="1" id="KW-1133">Transmembrane helix</keyword>
<dbReference type="AlphaFoldDB" id="A0ABD0M7I8"/>
<dbReference type="PANTHER" id="PTHR38332:SF2">
    <property type="entry name" value="PROTEIN QUIVER"/>
    <property type="match status" value="1"/>
</dbReference>
<keyword evidence="1" id="KW-0472">Membrane</keyword>
<accession>A0ABD0M7I8</accession>
<reference evidence="2 3" key="1">
    <citation type="journal article" date="2023" name="Sci. Data">
        <title>Genome assembly of the Korean intertidal mud-creeper Batillaria attramentaria.</title>
        <authorList>
            <person name="Patra A.K."/>
            <person name="Ho P.T."/>
            <person name="Jun S."/>
            <person name="Lee S.J."/>
            <person name="Kim Y."/>
            <person name="Won Y.J."/>
        </authorList>
    </citation>
    <scope>NUCLEOTIDE SEQUENCE [LARGE SCALE GENOMIC DNA]</scope>
    <source>
        <strain evidence="2">Wonlab-2016</strain>
    </source>
</reference>
<name>A0ABD0M7I8_9CAEN</name>
<keyword evidence="1" id="KW-0812">Transmembrane</keyword>
<comment type="caution">
    <text evidence="2">The sequence shown here is derived from an EMBL/GenBank/DDBJ whole genome shotgun (WGS) entry which is preliminary data.</text>
</comment>
<evidence type="ECO:0000313" key="2">
    <source>
        <dbReference type="EMBL" id="KAK7507905.1"/>
    </source>
</evidence>
<feature type="non-terminal residue" evidence="2">
    <location>
        <position position="1"/>
    </location>
</feature>
<keyword evidence="3" id="KW-1185">Reference proteome</keyword>
<dbReference type="PANTHER" id="PTHR38332">
    <property type="entry name" value="PROTEIN CBG11604"/>
    <property type="match status" value="1"/>
</dbReference>
<evidence type="ECO:0008006" key="4">
    <source>
        <dbReference type="Google" id="ProtNLM"/>
    </source>
</evidence>